<evidence type="ECO:0000256" key="6">
    <source>
        <dbReference type="RuleBase" id="RU003943"/>
    </source>
</evidence>
<keyword evidence="9" id="KW-1185">Reference proteome</keyword>
<dbReference type="AlphaFoldDB" id="A0A5J6FDD2"/>
<feature type="transmembrane region" description="Helical" evidence="7">
    <location>
        <begin position="245"/>
        <end position="267"/>
    </location>
</feature>
<dbReference type="PANTHER" id="PTHR30477:SF0">
    <property type="entry name" value="METAL TRANSPORT SYSTEM MEMBRANE PROTEIN TM_0125-RELATED"/>
    <property type="match status" value="1"/>
</dbReference>
<evidence type="ECO:0000256" key="5">
    <source>
        <dbReference type="ARBA" id="ARBA00023136"/>
    </source>
</evidence>
<dbReference type="Pfam" id="PF00950">
    <property type="entry name" value="ABC-3"/>
    <property type="match status" value="1"/>
</dbReference>
<evidence type="ECO:0000256" key="1">
    <source>
        <dbReference type="ARBA" id="ARBA00004141"/>
    </source>
</evidence>
<feature type="transmembrane region" description="Helical" evidence="7">
    <location>
        <begin position="88"/>
        <end position="107"/>
    </location>
</feature>
<dbReference type="SUPFAM" id="SSF81345">
    <property type="entry name" value="ABC transporter involved in vitamin B12 uptake, BtuC"/>
    <property type="match status" value="1"/>
</dbReference>
<proteinExistence type="inferred from homology"/>
<dbReference type="GO" id="GO:0010043">
    <property type="term" value="P:response to zinc ion"/>
    <property type="evidence" value="ECO:0007669"/>
    <property type="project" value="TreeGrafter"/>
</dbReference>
<feature type="transmembrane region" description="Helical" evidence="7">
    <location>
        <begin position="162"/>
        <end position="181"/>
    </location>
</feature>
<sequence>MEFLSPPFMQRALIAAVLVGITAPAIGIYLVQRRQALMGDGIGHIAMTGVGLGFLMSANPVWMATLVAVAGSVVMELIRWYGRTRGDIALAMLFYGGMAGGVMLINLSDTGSNANLTSFLFGSLSTVSEEDVTAIVVLAAFVVLVTVGLRRQLFAVSQDEEFARVTGLPVRLLNLLVAVTAAVTVTVAMRVVGLLLVSALMVVPVAAAQQIARSFKVTFVVAVVIGTAVALAGTVTSYYQDVPPGATIVLLAIAAFVALTALAAPLARRRAARARAADPAGCTLEVPAARPGADDVRV</sequence>
<dbReference type="KEGG" id="snk:CP967_23610"/>
<dbReference type="GO" id="GO:0043190">
    <property type="term" value="C:ATP-binding cassette (ABC) transporter complex"/>
    <property type="evidence" value="ECO:0007669"/>
    <property type="project" value="InterPro"/>
</dbReference>
<dbReference type="OrthoDB" id="9798540at2"/>
<evidence type="ECO:0000256" key="3">
    <source>
        <dbReference type="ARBA" id="ARBA00022692"/>
    </source>
</evidence>
<name>A0A5J6FDD2_9ACTN</name>
<keyword evidence="5 7" id="KW-0472">Membrane</keyword>
<evidence type="ECO:0000256" key="2">
    <source>
        <dbReference type="ARBA" id="ARBA00008034"/>
    </source>
</evidence>
<accession>A0A5J6FDD2</accession>
<dbReference type="EMBL" id="CP023702">
    <property type="protein sequence ID" value="QEU74579.1"/>
    <property type="molecule type" value="Genomic_DNA"/>
</dbReference>
<comment type="similarity">
    <text evidence="2 6">Belongs to the ABC-3 integral membrane protein family.</text>
</comment>
<evidence type="ECO:0000313" key="9">
    <source>
        <dbReference type="Proteomes" id="UP000326178"/>
    </source>
</evidence>
<protein>
    <submittedName>
        <fullName evidence="8">Metal ABC transporter permease</fullName>
    </submittedName>
</protein>
<dbReference type="Gene3D" id="1.10.3470.10">
    <property type="entry name" value="ABC transporter involved in vitamin B12 uptake, BtuC"/>
    <property type="match status" value="1"/>
</dbReference>
<gene>
    <name evidence="8" type="ORF">CP967_23610</name>
</gene>
<dbReference type="Proteomes" id="UP000326178">
    <property type="component" value="Chromosome"/>
</dbReference>
<dbReference type="RefSeq" id="WP_150489878.1">
    <property type="nucleotide sequence ID" value="NZ_BMUV01000002.1"/>
</dbReference>
<dbReference type="CDD" id="cd06550">
    <property type="entry name" value="TM_ABC_iron-siderophores_like"/>
    <property type="match status" value="1"/>
</dbReference>
<evidence type="ECO:0000313" key="8">
    <source>
        <dbReference type="EMBL" id="QEU74579.1"/>
    </source>
</evidence>
<feature type="transmembrane region" description="Helical" evidence="7">
    <location>
        <begin position="219"/>
        <end position="239"/>
    </location>
</feature>
<keyword evidence="4 7" id="KW-1133">Transmembrane helix</keyword>
<keyword evidence="6" id="KW-0813">Transport</keyword>
<evidence type="ECO:0000256" key="4">
    <source>
        <dbReference type="ARBA" id="ARBA00022989"/>
    </source>
</evidence>
<dbReference type="GO" id="GO:0055085">
    <property type="term" value="P:transmembrane transport"/>
    <property type="evidence" value="ECO:0007669"/>
    <property type="project" value="InterPro"/>
</dbReference>
<feature type="transmembrane region" description="Helical" evidence="7">
    <location>
        <begin position="187"/>
        <end position="207"/>
    </location>
</feature>
<feature type="transmembrane region" description="Helical" evidence="7">
    <location>
        <begin position="12"/>
        <end position="30"/>
    </location>
</feature>
<organism evidence="8 9">
    <name type="scientific">Streptomyces nitrosporeus</name>
    <dbReference type="NCBI Taxonomy" id="28894"/>
    <lineage>
        <taxon>Bacteria</taxon>
        <taxon>Bacillati</taxon>
        <taxon>Actinomycetota</taxon>
        <taxon>Actinomycetes</taxon>
        <taxon>Kitasatosporales</taxon>
        <taxon>Streptomycetaceae</taxon>
        <taxon>Streptomyces</taxon>
    </lineage>
</organism>
<dbReference type="InterPro" id="IPR001626">
    <property type="entry name" value="ABC_TroCD"/>
</dbReference>
<evidence type="ECO:0000256" key="7">
    <source>
        <dbReference type="SAM" id="Phobius"/>
    </source>
</evidence>
<feature type="transmembrane region" description="Helical" evidence="7">
    <location>
        <begin position="132"/>
        <end position="150"/>
    </location>
</feature>
<feature type="transmembrane region" description="Helical" evidence="7">
    <location>
        <begin position="61"/>
        <end position="81"/>
    </location>
</feature>
<keyword evidence="3 6" id="KW-0812">Transmembrane</keyword>
<comment type="subcellular location">
    <subcellularLocation>
        <location evidence="6">Cell membrane</location>
        <topology evidence="6">Multi-pass membrane protein</topology>
    </subcellularLocation>
    <subcellularLocation>
        <location evidence="1">Membrane</location>
        <topology evidence="1">Multi-pass membrane protein</topology>
    </subcellularLocation>
</comment>
<reference evidence="8 9" key="1">
    <citation type="submission" date="2017-09" db="EMBL/GenBank/DDBJ databases">
        <authorList>
            <person name="Lee N."/>
            <person name="Cho B.-K."/>
        </authorList>
    </citation>
    <scope>NUCLEOTIDE SEQUENCE [LARGE SCALE GENOMIC DNA]</scope>
    <source>
        <strain evidence="8 9">ATCC 12769</strain>
    </source>
</reference>
<dbReference type="PANTHER" id="PTHR30477">
    <property type="entry name" value="ABC-TRANSPORTER METAL-BINDING PROTEIN"/>
    <property type="match status" value="1"/>
</dbReference>
<dbReference type="InterPro" id="IPR037294">
    <property type="entry name" value="ABC_BtuC-like"/>
</dbReference>